<evidence type="ECO:0000313" key="3">
    <source>
        <dbReference type="Proteomes" id="UP001054837"/>
    </source>
</evidence>
<evidence type="ECO:0000313" key="2">
    <source>
        <dbReference type="EMBL" id="GIX92190.1"/>
    </source>
</evidence>
<reference evidence="2 3" key="1">
    <citation type="submission" date="2021-06" db="EMBL/GenBank/DDBJ databases">
        <title>Caerostris darwini draft genome.</title>
        <authorList>
            <person name="Kono N."/>
            <person name="Arakawa K."/>
        </authorList>
    </citation>
    <scope>NUCLEOTIDE SEQUENCE [LARGE SCALE GENOMIC DNA]</scope>
</reference>
<keyword evidence="3" id="KW-1185">Reference proteome</keyword>
<sequence>MREREMSACQSRAPDAAGRGQRGGCPGNHSARYPGTVYQNLTSFHAHRLHPTSLYTEILHDKVATCAASVTDGVGLEPTADSIMGRSHLKTCLGPEAHLHEETSTPTPTPRRQAKPERRLSTQDGDR</sequence>
<organism evidence="2 3">
    <name type="scientific">Caerostris darwini</name>
    <dbReference type="NCBI Taxonomy" id="1538125"/>
    <lineage>
        <taxon>Eukaryota</taxon>
        <taxon>Metazoa</taxon>
        <taxon>Ecdysozoa</taxon>
        <taxon>Arthropoda</taxon>
        <taxon>Chelicerata</taxon>
        <taxon>Arachnida</taxon>
        <taxon>Araneae</taxon>
        <taxon>Araneomorphae</taxon>
        <taxon>Entelegynae</taxon>
        <taxon>Araneoidea</taxon>
        <taxon>Araneidae</taxon>
        <taxon>Caerostris</taxon>
    </lineage>
</organism>
<evidence type="ECO:0000256" key="1">
    <source>
        <dbReference type="SAM" id="MobiDB-lite"/>
    </source>
</evidence>
<comment type="caution">
    <text evidence="2">The sequence shown here is derived from an EMBL/GenBank/DDBJ whole genome shotgun (WGS) entry which is preliminary data.</text>
</comment>
<protein>
    <submittedName>
        <fullName evidence="2">Uncharacterized protein</fullName>
    </submittedName>
</protein>
<dbReference type="Proteomes" id="UP001054837">
    <property type="component" value="Unassembled WGS sequence"/>
</dbReference>
<name>A0AAV4P6I0_9ARAC</name>
<gene>
    <name evidence="2" type="ORF">CDAR_307971</name>
</gene>
<proteinExistence type="predicted"/>
<accession>A0AAV4P6I0</accession>
<dbReference type="AlphaFoldDB" id="A0AAV4P6I0"/>
<feature type="region of interest" description="Disordered" evidence="1">
    <location>
        <begin position="1"/>
        <end position="31"/>
    </location>
</feature>
<feature type="region of interest" description="Disordered" evidence="1">
    <location>
        <begin position="94"/>
        <end position="127"/>
    </location>
</feature>
<dbReference type="EMBL" id="BPLQ01002376">
    <property type="protein sequence ID" value="GIX92190.1"/>
    <property type="molecule type" value="Genomic_DNA"/>
</dbReference>
<feature type="compositionally biased region" description="Basic and acidic residues" evidence="1">
    <location>
        <begin position="114"/>
        <end position="127"/>
    </location>
</feature>